<protein>
    <submittedName>
        <fullName evidence="2">General secretion pathway protein GspG</fullName>
    </submittedName>
</protein>
<dbReference type="Pfam" id="PF07963">
    <property type="entry name" value="N_methyl"/>
    <property type="match status" value="1"/>
</dbReference>
<proteinExistence type="predicted"/>
<dbReference type="AlphaFoldDB" id="A0A2P7R960"/>
<dbReference type="EMBL" id="PXYG01000002">
    <property type="protein sequence ID" value="PSJ46741.1"/>
    <property type="molecule type" value="Genomic_DNA"/>
</dbReference>
<dbReference type="RefSeq" id="WP_106729351.1">
    <property type="nucleotide sequence ID" value="NZ_PXYG01000002.1"/>
</dbReference>
<evidence type="ECO:0000313" key="3">
    <source>
        <dbReference type="Proteomes" id="UP000240243"/>
    </source>
</evidence>
<dbReference type="OrthoDB" id="9790526at2"/>
<dbReference type="GO" id="GO:0015628">
    <property type="term" value="P:protein secretion by the type II secretion system"/>
    <property type="evidence" value="ECO:0007669"/>
    <property type="project" value="InterPro"/>
</dbReference>
<accession>A0A2P7R960</accession>
<evidence type="ECO:0000313" key="2">
    <source>
        <dbReference type="EMBL" id="PSJ46741.1"/>
    </source>
</evidence>
<keyword evidence="3" id="KW-1185">Reference proteome</keyword>
<dbReference type="InterPro" id="IPR045584">
    <property type="entry name" value="Pilin-like"/>
</dbReference>
<dbReference type="SUPFAM" id="SSF54523">
    <property type="entry name" value="Pili subunits"/>
    <property type="match status" value="1"/>
</dbReference>
<dbReference type="PROSITE" id="PS00409">
    <property type="entry name" value="PROKAR_NTER_METHYL"/>
    <property type="match status" value="1"/>
</dbReference>
<comment type="caution">
    <text evidence="2">The sequence shown here is derived from an EMBL/GenBank/DDBJ whole genome shotgun (WGS) entry which is preliminary data.</text>
</comment>
<reference evidence="2 3" key="1">
    <citation type="submission" date="2018-03" db="EMBL/GenBank/DDBJ databases">
        <title>The draft genome of Zobellella sp. 59N8.</title>
        <authorList>
            <person name="Liu L."/>
            <person name="Li L."/>
            <person name="Zhang X."/>
            <person name="Liang L."/>
            <person name="Wang T."/>
        </authorList>
    </citation>
    <scope>NUCLEOTIDE SEQUENCE [LARGE SCALE GENOMIC DNA]</scope>
    <source>
        <strain evidence="2 3">59N8</strain>
    </source>
</reference>
<dbReference type="InterPro" id="IPR000983">
    <property type="entry name" value="Bac_GSPG_pilin"/>
</dbReference>
<dbReference type="InterPro" id="IPR012902">
    <property type="entry name" value="N_methyl_site"/>
</dbReference>
<dbReference type="Gene3D" id="3.30.700.10">
    <property type="entry name" value="Glycoprotein, Type 4 Pilin"/>
    <property type="match status" value="1"/>
</dbReference>
<dbReference type="PRINTS" id="PR00813">
    <property type="entry name" value="BCTERIALGSPG"/>
</dbReference>
<evidence type="ECO:0000256" key="1">
    <source>
        <dbReference type="ARBA" id="ARBA00022481"/>
    </source>
</evidence>
<gene>
    <name evidence="2" type="ORF">C7H85_09035</name>
</gene>
<dbReference type="Proteomes" id="UP000240243">
    <property type="component" value="Unassembled WGS sequence"/>
</dbReference>
<organism evidence="2 3">
    <name type="scientific">Zobellella endophytica</name>
    <dbReference type="NCBI Taxonomy" id="2116700"/>
    <lineage>
        <taxon>Bacteria</taxon>
        <taxon>Pseudomonadati</taxon>
        <taxon>Pseudomonadota</taxon>
        <taxon>Gammaproteobacteria</taxon>
        <taxon>Aeromonadales</taxon>
        <taxon>Aeromonadaceae</taxon>
        <taxon>Zobellella</taxon>
    </lineage>
</organism>
<sequence length="156" mass="17307">MKRKQGFSLIELVVTVAIVALLASMAVPVTETVIRRSQEQDLKKALYQIRDAIDAYKQAADAGHIDTPAEGSGYPPSLRVLVEGARDLRDIEGDKIYFLRRIPRDPFADPALAAEEQWGLRAYDSPAEEPRAGEDVFDVYSLARGSGLNGIAYREW</sequence>
<dbReference type="NCBIfam" id="TIGR02532">
    <property type="entry name" value="IV_pilin_GFxxxE"/>
    <property type="match status" value="1"/>
</dbReference>
<keyword evidence="1" id="KW-0488">Methylation</keyword>
<name>A0A2P7R960_9GAMM</name>
<dbReference type="GO" id="GO:0015627">
    <property type="term" value="C:type II protein secretion system complex"/>
    <property type="evidence" value="ECO:0007669"/>
    <property type="project" value="InterPro"/>
</dbReference>